<feature type="transmembrane region" description="Helical" evidence="2">
    <location>
        <begin position="63"/>
        <end position="85"/>
    </location>
</feature>
<dbReference type="PANTHER" id="PTHR35041:SF6">
    <property type="entry name" value="FORMYLMETHIONINE DEFORMYLASE-LIKE PROTEIN-RELATED"/>
    <property type="match status" value="1"/>
</dbReference>
<accession>A0A9P4GB37</accession>
<keyword evidence="4" id="KW-1185">Reference proteome</keyword>
<feature type="compositionally biased region" description="Basic and acidic residues" evidence="1">
    <location>
        <begin position="1"/>
        <end position="28"/>
    </location>
</feature>
<dbReference type="AlphaFoldDB" id="A0A9P4GB37"/>
<gene>
    <name evidence="3" type="ORF">K460DRAFT_409441</name>
</gene>
<keyword evidence="2" id="KW-0812">Transmembrane</keyword>
<dbReference type="RefSeq" id="XP_040784567.1">
    <property type="nucleotide sequence ID" value="XM_040937252.1"/>
</dbReference>
<keyword evidence="2" id="KW-1133">Transmembrane helix</keyword>
<dbReference type="OrthoDB" id="5322539at2759"/>
<keyword evidence="2" id="KW-0472">Membrane</keyword>
<evidence type="ECO:0000256" key="2">
    <source>
        <dbReference type="SAM" id="Phobius"/>
    </source>
</evidence>
<feature type="region of interest" description="Disordered" evidence="1">
    <location>
        <begin position="1"/>
        <end position="30"/>
    </location>
</feature>
<sequence>MESRTSIRDEVRFSEDRSDGHEASERLSTKSTSTYVFETPASIDEPKGNIIQSFTKEIEHWRMFPLAFVFFFVAFALAVGHYIFFKHLHGALAEHRRMEQSQVTAISLLITTAFKACLISTIGMSFAQHLWRILRQKPLRVSRIEQLFKIRSNPLELMGLKAIGDAPVLFLMALSVWLIPIAAIYPPSALTVTSRPYQFTKNLSISILNPPPPPTNNMLFAERTPGLGILPFRAPQLSCQETIKKSTILDSEHTKLALFNITWDRKTSLTISQTKMLEWYPIASDVILFYSPDRYPSHNSTYTILIQTELLECQPITMQYNLSISYEKGVRQLEYSKNDSKPFHHDSNITFPWSEAGLSEFPGLNINSSEFKNWPSKVGEAIQNWNVLALLDASLQTVEYQWYRTEFTLRPKNITLPNGTQVESRRSDAQTGYQNYPTILETSVFNPRRYNNTITTHEKDPRLDLYFDETALNDYITNITISALSLNIWKSLTPVKTTEYHSTYQFSKPINLILPYALSLALALVFVGIGTWSLVHNGVPAVDGGFLQILTTTTGRTEMEKLVEAQHGDGEGASKELLEMQIRYGELVDAEGAGTGRAGFGLVEETRLLKKGWNAA</sequence>
<feature type="transmembrane region" description="Helical" evidence="2">
    <location>
        <begin position="513"/>
        <end position="535"/>
    </location>
</feature>
<feature type="transmembrane region" description="Helical" evidence="2">
    <location>
        <begin position="105"/>
        <end position="127"/>
    </location>
</feature>
<evidence type="ECO:0000313" key="4">
    <source>
        <dbReference type="Proteomes" id="UP000800039"/>
    </source>
</evidence>
<organism evidence="3 4">
    <name type="scientific">Cucurbitaria berberidis CBS 394.84</name>
    <dbReference type="NCBI Taxonomy" id="1168544"/>
    <lineage>
        <taxon>Eukaryota</taxon>
        <taxon>Fungi</taxon>
        <taxon>Dikarya</taxon>
        <taxon>Ascomycota</taxon>
        <taxon>Pezizomycotina</taxon>
        <taxon>Dothideomycetes</taxon>
        <taxon>Pleosporomycetidae</taxon>
        <taxon>Pleosporales</taxon>
        <taxon>Pleosporineae</taxon>
        <taxon>Cucurbitariaceae</taxon>
        <taxon>Cucurbitaria</taxon>
    </lineage>
</organism>
<dbReference type="PANTHER" id="PTHR35041">
    <property type="entry name" value="MEDIATOR OF RNA POLYMERASE II TRANSCRIPTION SUBUNIT 1"/>
    <property type="match status" value="1"/>
</dbReference>
<dbReference type="EMBL" id="ML976618">
    <property type="protein sequence ID" value="KAF1842004.1"/>
    <property type="molecule type" value="Genomic_DNA"/>
</dbReference>
<evidence type="ECO:0000313" key="3">
    <source>
        <dbReference type="EMBL" id="KAF1842004.1"/>
    </source>
</evidence>
<dbReference type="GeneID" id="63854502"/>
<evidence type="ECO:0000256" key="1">
    <source>
        <dbReference type="SAM" id="MobiDB-lite"/>
    </source>
</evidence>
<protein>
    <submittedName>
        <fullName evidence="3">Uncharacterized protein</fullName>
    </submittedName>
</protein>
<dbReference type="Proteomes" id="UP000800039">
    <property type="component" value="Unassembled WGS sequence"/>
</dbReference>
<feature type="transmembrane region" description="Helical" evidence="2">
    <location>
        <begin position="168"/>
        <end position="185"/>
    </location>
</feature>
<proteinExistence type="predicted"/>
<reference evidence="3" key="1">
    <citation type="submission" date="2020-01" db="EMBL/GenBank/DDBJ databases">
        <authorList>
            <consortium name="DOE Joint Genome Institute"/>
            <person name="Haridas S."/>
            <person name="Albert R."/>
            <person name="Binder M."/>
            <person name="Bloem J."/>
            <person name="Labutti K."/>
            <person name="Salamov A."/>
            <person name="Andreopoulos B."/>
            <person name="Baker S.E."/>
            <person name="Barry K."/>
            <person name="Bills G."/>
            <person name="Bluhm B.H."/>
            <person name="Cannon C."/>
            <person name="Castanera R."/>
            <person name="Culley D.E."/>
            <person name="Daum C."/>
            <person name="Ezra D."/>
            <person name="Gonzalez J.B."/>
            <person name="Henrissat B."/>
            <person name="Kuo A."/>
            <person name="Liang C."/>
            <person name="Lipzen A."/>
            <person name="Lutzoni F."/>
            <person name="Magnuson J."/>
            <person name="Mondo S."/>
            <person name="Nolan M."/>
            <person name="Ohm R."/>
            <person name="Pangilinan J."/>
            <person name="Park H.-J."/>
            <person name="Ramirez L."/>
            <person name="Alfaro M."/>
            <person name="Sun H."/>
            <person name="Tritt A."/>
            <person name="Yoshinaga Y."/>
            <person name="Zwiers L.-H."/>
            <person name="Turgeon B.G."/>
            <person name="Goodwin S.B."/>
            <person name="Spatafora J.W."/>
            <person name="Crous P.W."/>
            <person name="Grigoriev I.V."/>
        </authorList>
    </citation>
    <scope>NUCLEOTIDE SEQUENCE</scope>
    <source>
        <strain evidence="3">CBS 394.84</strain>
    </source>
</reference>
<comment type="caution">
    <text evidence="3">The sequence shown here is derived from an EMBL/GenBank/DDBJ whole genome shotgun (WGS) entry which is preliminary data.</text>
</comment>
<name>A0A9P4GB37_9PLEO</name>